<reference evidence="1 3" key="2">
    <citation type="submission" date="2018-11" db="EMBL/GenBank/DDBJ databases">
        <authorList>
            <consortium name="Pathogen Informatics"/>
        </authorList>
    </citation>
    <scope>NUCLEOTIDE SEQUENCE [LARGE SCALE GENOMIC DNA]</scope>
</reference>
<dbReference type="EMBL" id="UYYG01000290">
    <property type="protein sequence ID" value="VDN54126.1"/>
    <property type="molecule type" value="Genomic_DNA"/>
</dbReference>
<gene>
    <name evidence="1" type="ORF">DME_LOCUS4099</name>
</gene>
<dbReference type="AlphaFoldDB" id="A0A0N4URK6"/>
<dbReference type="Gene3D" id="3.40.33.10">
    <property type="entry name" value="CAP"/>
    <property type="match status" value="1"/>
</dbReference>
<evidence type="ECO:0000313" key="1">
    <source>
        <dbReference type="EMBL" id="VDN54126.1"/>
    </source>
</evidence>
<keyword evidence="3" id="KW-1185">Reference proteome</keyword>
<evidence type="ECO:0000313" key="3">
    <source>
        <dbReference type="Proteomes" id="UP000274756"/>
    </source>
</evidence>
<protein>
    <submittedName>
        <fullName evidence="4">SCP domain-containing protein</fullName>
    </submittedName>
</protein>
<organism evidence="2 4">
    <name type="scientific">Dracunculus medinensis</name>
    <name type="common">Guinea worm</name>
    <dbReference type="NCBI Taxonomy" id="318479"/>
    <lineage>
        <taxon>Eukaryota</taxon>
        <taxon>Metazoa</taxon>
        <taxon>Ecdysozoa</taxon>
        <taxon>Nematoda</taxon>
        <taxon>Chromadorea</taxon>
        <taxon>Rhabditida</taxon>
        <taxon>Spirurina</taxon>
        <taxon>Dracunculoidea</taxon>
        <taxon>Dracunculidae</taxon>
        <taxon>Dracunculus</taxon>
    </lineage>
</organism>
<dbReference type="Proteomes" id="UP000274756">
    <property type="component" value="Unassembled WGS sequence"/>
</dbReference>
<accession>A0A0N4URK6</accession>
<dbReference type="WBParaSite" id="DME_0001068801-mRNA-1">
    <property type="protein sequence ID" value="DME_0001068801-mRNA-1"/>
    <property type="gene ID" value="DME_0001068801"/>
</dbReference>
<dbReference type="OrthoDB" id="5847754at2759"/>
<dbReference type="SUPFAM" id="SSF55797">
    <property type="entry name" value="PR-1-like"/>
    <property type="match status" value="1"/>
</dbReference>
<dbReference type="InterPro" id="IPR035940">
    <property type="entry name" value="CAP_sf"/>
</dbReference>
<evidence type="ECO:0000313" key="4">
    <source>
        <dbReference type="WBParaSite" id="DME_0001068801-mRNA-1"/>
    </source>
</evidence>
<reference evidence="4" key="1">
    <citation type="submission" date="2017-02" db="UniProtKB">
        <authorList>
            <consortium name="WormBaseParasite"/>
        </authorList>
    </citation>
    <scope>IDENTIFICATION</scope>
</reference>
<proteinExistence type="predicted"/>
<dbReference type="Proteomes" id="UP000038040">
    <property type="component" value="Unplaced"/>
</dbReference>
<sequence length="262" mass="29613">MKNVTFLKAKGLVHRPPPTTHSTCARELDRGIDRDKAVDAINTFRKELVNGKVQSKNAKFPKEEMAWEKVSDCSYRSSEDEEVGEAIHVVFRPSGGDFKPLDEPVKEALKDWVKRVENGYEDNSVSTCEFLGTYDEFIQVASGLTTDVGCATNPSCSFTENNNDSDEHVEPKKKKIKEKRHIQFTVCKFWPNGESFKKLYVKGKRCHRGWKCAKHGSFCNSDKLCEFGLPGEYWPLISTSTVEDVPSIQVKEASLASSREYS</sequence>
<evidence type="ECO:0000313" key="2">
    <source>
        <dbReference type="Proteomes" id="UP000038040"/>
    </source>
</evidence>
<name>A0A0N4URK6_DRAME</name>